<organism evidence="3 4">
    <name type="scientific">Liquidambar formosana</name>
    <name type="common">Formosan gum</name>
    <dbReference type="NCBI Taxonomy" id="63359"/>
    <lineage>
        <taxon>Eukaryota</taxon>
        <taxon>Viridiplantae</taxon>
        <taxon>Streptophyta</taxon>
        <taxon>Embryophyta</taxon>
        <taxon>Tracheophyta</taxon>
        <taxon>Spermatophyta</taxon>
        <taxon>Magnoliopsida</taxon>
        <taxon>eudicotyledons</taxon>
        <taxon>Gunneridae</taxon>
        <taxon>Pentapetalae</taxon>
        <taxon>Saxifragales</taxon>
        <taxon>Altingiaceae</taxon>
        <taxon>Liquidambar</taxon>
    </lineage>
</organism>
<feature type="repeat" description="PPR" evidence="2">
    <location>
        <begin position="283"/>
        <end position="317"/>
    </location>
</feature>
<evidence type="ECO:0000313" key="4">
    <source>
        <dbReference type="Proteomes" id="UP001415857"/>
    </source>
</evidence>
<feature type="repeat" description="PPR" evidence="2">
    <location>
        <begin position="112"/>
        <end position="146"/>
    </location>
</feature>
<feature type="repeat" description="PPR" evidence="2">
    <location>
        <begin position="213"/>
        <end position="247"/>
    </location>
</feature>
<protein>
    <recommendedName>
        <fullName evidence="5">Pentatricopeptide repeat-containing protein</fullName>
    </recommendedName>
</protein>
<feature type="repeat" description="PPR" evidence="2">
    <location>
        <begin position="716"/>
        <end position="750"/>
    </location>
</feature>
<dbReference type="PROSITE" id="PS51375">
    <property type="entry name" value="PPR"/>
    <property type="match status" value="8"/>
</dbReference>
<dbReference type="Pfam" id="PF01535">
    <property type="entry name" value="PPR"/>
    <property type="match status" value="9"/>
</dbReference>
<evidence type="ECO:0008006" key="5">
    <source>
        <dbReference type="Google" id="ProtNLM"/>
    </source>
</evidence>
<dbReference type="Proteomes" id="UP001415857">
    <property type="component" value="Unassembled WGS sequence"/>
</dbReference>
<dbReference type="GO" id="GO:0003723">
    <property type="term" value="F:RNA binding"/>
    <property type="evidence" value="ECO:0007669"/>
    <property type="project" value="InterPro"/>
</dbReference>
<dbReference type="InterPro" id="IPR046848">
    <property type="entry name" value="E_motif"/>
</dbReference>
<dbReference type="NCBIfam" id="TIGR00756">
    <property type="entry name" value="PPR"/>
    <property type="match status" value="4"/>
</dbReference>
<dbReference type="PANTHER" id="PTHR47926:SF496">
    <property type="entry name" value="PENTACOTRIPEPTIDE-REPEAT REGION OF PRORP DOMAIN-CONTAINING PROTEIN"/>
    <property type="match status" value="1"/>
</dbReference>
<dbReference type="Gene3D" id="1.25.40.10">
    <property type="entry name" value="Tetratricopeptide repeat domain"/>
    <property type="match status" value="7"/>
</dbReference>
<dbReference type="AlphaFoldDB" id="A0AAP0RIX3"/>
<dbReference type="PANTHER" id="PTHR47926">
    <property type="entry name" value="PENTATRICOPEPTIDE REPEAT-CONTAINING PROTEIN"/>
    <property type="match status" value="1"/>
</dbReference>
<dbReference type="FunFam" id="1.25.40.10:FF:000073">
    <property type="entry name" value="Pentatricopeptide repeat-containing protein chloroplastic"/>
    <property type="match status" value="2"/>
</dbReference>
<evidence type="ECO:0000313" key="3">
    <source>
        <dbReference type="EMBL" id="KAK9277835.1"/>
    </source>
</evidence>
<reference evidence="3 4" key="1">
    <citation type="journal article" date="2024" name="Plant J.">
        <title>Genome sequences and population genomics reveal climatic adaptation and genomic divergence between two closely related sweetgum species.</title>
        <authorList>
            <person name="Xu W.Q."/>
            <person name="Ren C.Q."/>
            <person name="Zhang X.Y."/>
            <person name="Comes H.P."/>
            <person name="Liu X.H."/>
            <person name="Li Y.G."/>
            <person name="Kettle C.J."/>
            <person name="Jalonen R."/>
            <person name="Gaisberger H."/>
            <person name="Ma Y.Z."/>
            <person name="Qiu Y.X."/>
        </authorList>
    </citation>
    <scope>NUCLEOTIDE SEQUENCE [LARGE SCALE GENOMIC DNA]</scope>
    <source>
        <strain evidence="3">Hangzhou</strain>
    </source>
</reference>
<dbReference type="InterPro" id="IPR002885">
    <property type="entry name" value="PPR_rpt"/>
</dbReference>
<feature type="repeat" description="PPR" evidence="2">
    <location>
        <begin position="514"/>
        <end position="548"/>
    </location>
</feature>
<dbReference type="FunFam" id="1.25.40.10:FF:001223">
    <property type="entry name" value="Pentatricopeptide repeat-containing protein chloroplastic"/>
    <property type="match status" value="1"/>
</dbReference>
<sequence>MNSMIHQKFQTRISVSAHKFISSLAVVAENPSNFYGRQDPNLSPFNPFHFFNDYAKSRWYTIKDTKMMHAHLIKTDVLHSDIFVTNSLMDWYCKSAAMGDALRLFDKISHPNIISWNIIISGYNNNLLFDCSWRIFCRMYLSGFDPNQFTYGSVLSACAALQSPVSGKQVYSLALKNGLYSNGYVRAGMIDLFAKCCSFEDALRVFHDFLCENVVCWNSIISGAVRNGENWVALDIFCQMCRGFLVPNSFTFSSILTACAKVEELEMGKGFQGWAIKCGAGEDVFVGTAIIDLYAKCGDMDEAVKEFWRMPNRNVVSWTTIITGFVQKDDSISALQFFKEMRTIREEINNYTVTSVLTACAKSAMFEEAIQIHSWIVKAGFHSDSSVRASLINMYSKIGAVDLSEMVFREMDNIKNLGTWAAMISALAQKKSSRRAIELFQRMFREDLKPDKFCSSSVLSIVDCLIFGRQIHCYALKTGLAFDVSVGSSLFTMYSKCGSLKESYEVFEQMLNKDNVSWASMIAGFTEHGYGDQAILLFREMLFEETRLDEMTITAILTACSSLHSLQKGKEIHGYALRAGVGKEILVGGALVTMYSKCGALDLARRVFDMMPQKDHVSCSSLVSGYAHSGYIEEALLLFHEIQMAGLGIDSFTISSVLGAVALLNRSNIGIQLHTHVTKLGLDLEVSVGSSLVTMYSKCGSIEDCRKVFDQIEKPDLIGWTAMIVSYAQHGKGAEALRLYELMKEEGIKPDSVTFVGVLSACSHNGLVEEGYFHLNSMTKDYGIEPGYRHYACMVDLLGRSGRLEEAKRFINNMPIEPDALVWGTLLAACKVHGDIELGRLAAKKVFELEPCDSGAYVSLSNICADVGQWEEVLKIRSLMNGTGVRKEPGWSFV</sequence>
<evidence type="ECO:0000256" key="2">
    <source>
        <dbReference type="PROSITE-ProRule" id="PRU00708"/>
    </source>
</evidence>
<name>A0AAP0RIX3_LIQFO</name>
<dbReference type="InterPro" id="IPR046960">
    <property type="entry name" value="PPR_At4g14850-like_plant"/>
</dbReference>
<evidence type="ECO:0000256" key="1">
    <source>
        <dbReference type="ARBA" id="ARBA00022737"/>
    </source>
</evidence>
<dbReference type="Pfam" id="PF13041">
    <property type="entry name" value="PPR_2"/>
    <property type="match status" value="4"/>
</dbReference>
<dbReference type="FunFam" id="1.25.40.10:FF:001093">
    <property type="entry name" value="Pentatricopeptide repeat-containing protein At2g34400"/>
    <property type="match status" value="1"/>
</dbReference>
<comment type="caution">
    <text evidence="3">The sequence shown here is derived from an EMBL/GenBank/DDBJ whole genome shotgun (WGS) entry which is preliminary data.</text>
</comment>
<feature type="repeat" description="PPR" evidence="2">
    <location>
        <begin position="615"/>
        <end position="649"/>
    </location>
</feature>
<dbReference type="EMBL" id="JBBPBK010000009">
    <property type="protein sequence ID" value="KAK9277835.1"/>
    <property type="molecule type" value="Genomic_DNA"/>
</dbReference>
<gene>
    <name evidence="3" type="ORF">L1049_027392</name>
</gene>
<feature type="repeat" description="PPR" evidence="2">
    <location>
        <begin position="349"/>
        <end position="383"/>
    </location>
</feature>
<proteinExistence type="predicted"/>
<feature type="repeat" description="PPR" evidence="2">
    <location>
        <begin position="416"/>
        <end position="450"/>
    </location>
</feature>
<keyword evidence="4" id="KW-1185">Reference proteome</keyword>
<dbReference type="GO" id="GO:0009451">
    <property type="term" value="P:RNA modification"/>
    <property type="evidence" value="ECO:0007669"/>
    <property type="project" value="InterPro"/>
</dbReference>
<dbReference type="InterPro" id="IPR011990">
    <property type="entry name" value="TPR-like_helical_dom_sf"/>
</dbReference>
<keyword evidence="1" id="KW-0677">Repeat</keyword>
<dbReference type="FunFam" id="1.25.40.10:FF:000344">
    <property type="entry name" value="Pentatricopeptide repeat-containing protein"/>
    <property type="match status" value="1"/>
</dbReference>
<dbReference type="Pfam" id="PF20431">
    <property type="entry name" value="E_motif"/>
    <property type="match status" value="1"/>
</dbReference>
<accession>A0AAP0RIX3</accession>